<feature type="domain" description="Protein kinase" evidence="2">
    <location>
        <begin position="1"/>
        <end position="273"/>
    </location>
</feature>
<protein>
    <submittedName>
        <fullName evidence="4">Rab-GTPase-TBC domain-containing protein</fullName>
    </submittedName>
</protein>
<dbReference type="PANTHER" id="PTHR22957:SF168">
    <property type="entry name" value="TBC DOMAIN-CONTAINING PROTEIN KINASE-LIKE PROTEIN"/>
    <property type="match status" value="1"/>
</dbReference>
<evidence type="ECO:0000313" key="5">
    <source>
        <dbReference type="Proteomes" id="UP001201812"/>
    </source>
</evidence>
<dbReference type="Gene3D" id="1.10.472.80">
    <property type="entry name" value="Ypt/Rab-GAP domain of gyp1p, domain 3"/>
    <property type="match status" value="1"/>
</dbReference>
<dbReference type="EMBL" id="JAKKPZ010000002">
    <property type="protein sequence ID" value="KAI1725869.1"/>
    <property type="molecule type" value="Genomic_DNA"/>
</dbReference>
<dbReference type="PROSITE" id="PS50086">
    <property type="entry name" value="TBC_RABGAP"/>
    <property type="match status" value="1"/>
</dbReference>
<dbReference type="InterPro" id="IPR011009">
    <property type="entry name" value="Kinase-like_dom_sf"/>
</dbReference>
<dbReference type="Proteomes" id="UP001201812">
    <property type="component" value="Unassembled WGS sequence"/>
</dbReference>
<gene>
    <name evidence="4" type="ORF">DdX_02553</name>
</gene>
<keyword evidence="1" id="KW-0343">GTPase activation</keyword>
<dbReference type="Gene3D" id="1.10.8.270">
    <property type="entry name" value="putative rabgap domain of human tbc1 domain family member 14 like domains"/>
    <property type="match status" value="1"/>
</dbReference>
<dbReference type="AlphaFoldDB" id="A0AAD4RC35"/>
<dbReference type="GO" id="GO:0005096">
    <property type="term" value="F:GTPase activator activity"/>
    <property type="evidence" value="ECO:0007669"/>
    <property type="project" value="UniProtKB-KW"/>
</dbReference>
<sequence length="747" mass="84483">MQLEFGAVPLIGCEDGTSTTTTYSNGQPAAPSPSRMLSRFAANILPMDHQNLCQYVELVRCHTAANGVILISEHYSRAYRNEVSRGHSIDFSYALSVIQQICDAVKFCHENRVVVGLLTLDNVLLHPKRDCFVKISQWGLYHVSGDNADVDYVIGSPWYLAPERMLNTKNRCAGSFKSDIWALGIIIVEIFARKSLSEIWGTKQILSVLSAIIKKAKEKSALPPLLDAIHFACAEISTQILPADIFPIVESCLSTLPSKRPSAKELLTVFTNLQTASSDSPSEVMSTCNNNNNGVINESIEEMKKRIRREELSEECFNRPVGELFFLWKLCGSTAENILINRGSIRMKPPVCAMPSVVLGDLQLYGNEEARKVQTTLEICILPSKNVKERLKSIPISELCQSIELESAHTEIQTRKISGLSQISREQTLVVKERDIDYQVVRMRLFSKLLAAYPYKVDVLRLEASKDIPPVYRAATWAALLNALDNKDEQQTFYQIDTFSEQVSDRQLQVDIPRCHQYDELMSSPVAHYKLKVLLKAWLQCQLNTTGYVYWQGLDSLTAPFLVLNFNKISIAFRCLTAFIDRYLHNFFLRDNSEVIQEYLTMFVLLLEFVDPELAAHLDSLDFHPQLYAIPWFLTCFAHVLPLHKLFHLWDSLLLADATFPLFIGIAVLIELRPQLIHAQFNDAILLFSDLPDISIDKVVANSLKFYQSIPVSCTHPRHSARHCLPNLRNLLNSLLNGIPIECETNT</sequence>
<dbReference type="InterPro" id="IPR000195">
    <property type="entry name" value="Rab-GAP-TBC_dom"/>
</dbReference>
<evidence type="ECO:0000259" key="3">
    <source>
        <dbReference type="PROSITE" id="PS50086"/>
    </source>
</evidence>
<dbReference type="PANTHER" id="PTHR22957">
    <property type="entry name" value="TBC1 DOMAIN FAMILY MEMBER GTPASE-ACTIVATING PROTEIN"/>
    <property type="match status" value="1"/>
</dbReference>
<keyword evidence="5" id="KW-1185">Reference proteome</keyword>
<dbReference type="InterPro" id="IPR035969">
    <property type="entry name" value="Rab-GAP_TBC_sf"/>
</dbReference>
<dbReference type="PROSITE" id="PS50011">
    <property type="entry name" value="PROTEIN_KINASE_DOM"/>
    <property type="match status" value="1"/>
</dbReference>
<dbReference type="SUPFAM" id="SSF47923">
    <property type="entry name" value="Ypt/Rab-GAP domain of gyp1p"/>
    <property type="match status" value="2"/>
</dbReference>
<dbReference type="GO" id="GO:0005524">
    <property type="term" value="F:ATP binding"/>
    <property type="evidence" value="ECO:0007669"/>
    <property type="project" value="InterPro"/>
</dbReference>
<dbReference type="SUPFAM" id="SSF56112">
    <property type="entry name" value="Protein kinase-like (PK-like)"/>
    <property type="match status" value="1"/>
</dbReference>
<proteinExistence type="predicted"/>
<dbReference type="Pfam" id="PF00566">
    <property type="entry name" value="RabGAP-TBC"/>
    <property type="match status" value="1"/>
</dbReference>
<dbReference type="Gene3D" id="1.10.510.10">
    <property type="entry name" value="Transferase(Phosphotransferase) domain 1"/>
    <property type="match status" value="1"/>
</dbReference>
<dbReference type="GO" id="GO:0004672">
    <property type="term" value="F:protein kinase activity"/>
    <property type="evidence" value="ECO:0007669"/>
    <property type="project" value="InterPro"/>
</dbReference>
<reference evidence="4" key="1">
    <citation type="submission" date="2022-01" db="EMBL/GenBank/DDBJ databases">
        <title>Genome Sequence Resource for Two Populations of Ditylenchus destructor, the Migratory Endoparasitic Phytonematode.</title>
        <authorList>
            <person name="Zhang H."/>
            <person name="Lin R."/>
            <person name="Xie B."/>
        </authorList>
    </citation>
    <scope>NUCLEOTIDE SEQUENCE</scope>
    <source>
        <strain evidence="4">BazhouSP</strain>
    </source>
</reference>
<name>A0AAD4RC35_9BILA</name>
<accession>A0AAD4RC35</accession>
<dbReference type="SMART" id="SM00164">
    <property type="entry name" value="TBC"/>
    <property type="match status" value="1"/>
</dbReference>
<comment type="caution">
    <text evidence="4">The sequence shown here is derived from an EMBL/GenBank/DDBJ whole genome shotgun (WGS) entry which is preliminary data.</text>
</comment>
<evidence type="ECO:0000313" key="4">
    <source>
        <dbReference type="EMBL" id="KAI1725869.1"/>
    </source>
</evidence>
<evidence type="ECO:0000259" key="2">
    <source>
        <dbReference type="PROSITE" id="PS50011"/>
    </source>
</evidence>
<dbReference type="Pfam" id="PF00069">
    <property type="entry name" value="Pkinase"/>
    <property type="match status" value="1"/>
</dbReference>
<organism evidence="4 5">
    <name type="scientific">Ditylenchus destructor</name>
    <dbReference type="NCBI Taxonomy" id="166010"/>
    <lineage>
        <taxon>Eukaryota</taxon>
        <taxon>Metazoa</taxon>
        <taxon>Ecdysozoa</taxon>
        <taxon>Nematoda</taxon>
        <taxon>Chromadorea</taxon>
        <taxon>Rhabditida</taxon>
        <taxon>Tylenchina</taxon>
        <taxon>Tylenchomorpha</taxon>
        <taxon>Sphaerularioidea</taxon>
        <taxon>Anguinidae</taxon>
        <taxon>Anguininae</taxon>
        <taxon>Ditylenchus</taxon>
    </lineage>
</organism>
<dbReference type="FunFam" id="1.10.8.270:FF:000044">
    <property type="entry name" value="TBC Kinase homolog"/>
    <property type="match status" value="1"/>
</dbReference>
<feature type="domain" description="Rab-GAP TBC" evidence="3">
    <location>
        <begin position="467"/>
        <end position="657"/>
    </location>
</feature>
<dbReference type="InterPro" id="IPR000719">
    <property type="entry name" value="Prot_kinase_dom"/>
</dbReference>
<evidence type="ECO:0000256" key="1">
    <source>
        <dbReference type="ARBA" id="ARBA00022468"/>
    </source>
</evidence>